<dbReference type="Pfam" id="PF00462">
    <property type="entry name" value="Glutaredoxin"/>
    <property type="match status" value="1"/>
</dbReference>
<feature type="domain" description="Glutaredoxin" evidence="11">
    <location>
        <begin position="50"/>
        <end position="112"/>
    </location>
</feature>
<evidence type="ECO:0000256" key="9">
    <source>
        <dbReference type="ARBA" id="ARBA00038558"/>
    </source>
</evidence>
<dbReference type="InterPro" id="IPR014025">
    <property type="entry name" value="Glutaredoxin_subgr"/>
</dbReference>
<dbReference type="SUPFAM" id="SSF52833">
    <property type="entry name" value="Thioredoxin-like"/>
    <property type="match status" value="1"/>
</dbReference>
<evidence type="ECO:0000313" key="16">
    <source>
        <dbReference type="Proteomes" id="UP000030742"/>
    </source>
</evidence>
<evidence type="ECO:0000256" key="8">
    <source>
        <dbReference type="ARBA" id="ARBA00037470"/>
    </source>
</evidence>
<dbReference type="EMBL" id="KB741277">
    <property type="protein sequence ID" value="ENN71079.1"/>
    <property type="molecule type" value="Genomic_DNA"/>
</dbReference>
<evidence type="ECO:0000313" key="12">
    <source>
        <dbReference type="EMBL" id="ENN71079.1"/>
    </source>
</evidence>
<dbReference type="Proteomes" id="UP000019118">
    <property type="component" value="Unassembled WGS sequence"/>
</dbReference>
<dbReference type="InterPro" id="IPR002109">
    <property type="entry name" value="Glutaredoxin"/>
</dbReference>
<reference evidence="15 16" key="1">
    <citation type="journal article" date="2013" name="Genome Biol.">
        <title>Draft genome of the mountain pine beetle, Dendroctonus ponderosae Hopkins, a major forest pest.</title>
        <authorList>
            <person name="Keeling C.I."/>
            <person name="Yuen M.M."/>
            <person name="Liao N.Y."/>
            <person name="Docking T.R."/>
            <person name="Chan S.K."/>
            <person name="Taylor G.A."/>
            <person name="Palmquist D.L."/>
            <person name="Jackman S.D."/>
            <person name="Nguyen A."/>
            <person name="Li M."/>
            <person name="Henderson H."/>
            <person name="Janes J.K."/>
            <person name="Zhao Y."/>
            <person name="Pandoh P."/>
            <person name="Moore R."/>
            <person name="Sperling F.A."/>
            <person name="Huber D.P."/>
            <person name="Birol I."/>
            <person name="Jones S.J."/>
            <person name="Bohlmann J."/>
        </authorList>
    </citation>
    <scope>NUCLEOTIDE SEQUENCE</scope>
</reference>
<name>N6STT7_DENPD</name>
<comment type="subunit">
    <text evidence="9">Monomer; active form. Homodimer; inactive form. The homodimer is probably linked by 1 2Fe-2S cluster.</text>
</comment>
<dbReference type="PROSITE" id="PS51354">
    <property type="entry name" value="GLUTAREDOXIN_2"/>
    <property type="match status" value="1"/>
</dbReference>
<dbReference type="EnsemblMetazoa" id="XM_019914944.1">
    <property type="protein sequence ID" value="XP_019770503.1"/>
    <property type="gene ID" value="LOC109544637"/>
</dbReference>
<accession>N6STT7</accession>
<evidence type="ECO:0000256" key="1">
    <source>
        <dbReference type="ARBA" id="ARBA00002549"/>
    </source>
</evidence>
<dbReference type="PRINTS" id="PR00160">
    <property type="entry name" value="GLUTAREDOXIN"/>
</dbReference>
<keyword evidence="4" id="KW-0249">Electron transport</keyword>
<evidence type="ECO:0000256" key="2">
    <source>
        <dbReference type="ARBA" id="ARBA00007787"/>
    </source>
</evidence>
<dbReference type="Proteomes" id="UP000030742">
    <property type="component" value="Unassembled WGS sequence"/>
</dbReference>
<dbReference type="PROSITE" id="PS00195">
    <property type="entry name" value="GLUTAREDOXIN_1"/>
    <property type="match status" value="1"/>
</dbReference>
<dbReference type="OMA" id="DSTHAQF"/>
<evidence type="ECO:0000256" key="10">
    <source>
        <dbReference type="ARBA" id="ARBA00039819"/>
    </source>
</evidence>
<keyword evidence="5" id="KW-1015">Disulfide bond</keyword>
<sequence>MSRILDFIYWRIADAIGFFTRKMGAFRSKIVDMSSPKATEVKTLIASDKVVIFSKTYCPYCKMAKEVFDKIKEKYTTIELDLRDDAEEIQEILGEITGAKTVPRVFIKGNCVGGGSDVKSLHEKGELQTLVV</sequence>
<dbReference type="STRING" id="77166.N6STT7"/>
<comment type="function">
    <text evidence="8">Glutathione-dependent oxidoreductase that facilitates the maintenance of mitochondrial redox homeostasis upon induction of apoptosis by oxidative stress. Involved in response to hydrogen peroxide and regulation of apoptosis caused by oxidative stress. Acts as a very efficient catalyst of monothiol reactions because of its high affinity for protein glutathione-mixed disulfides. Can receive electrons not only from glutathione (GSH), but also from thioredoxin reductase supporting both monothiol and dithiol reactions. Efficiently catalyzes both glutathionylation and deglutathionylation of mitochondrial complex I, which in turn regulates the superoxide production by the complex. Overexpression decreases the susceptibility to apoptosis and prevents loss of cardiolipin and cytochrome c release.</text>
</comment>
<dbReference type="HOGENOM" id="CLU_026126_7_2_1"/>
<dbReference type="PANTHER" id="PTHR45694:SF5">
    <property type="entry name" value="GLUTAREDOXIN 2"/>
    <property type="match status" value="1"/>
</dbReference>
<feature type="non-terminal residue" evidence="12">
    <location>
        <position position="1"/>
    </location>
</feature>
<evidence type="ECO:0000313" key="15">
    <source>
        <dbReference type="Proteomes" id="UP000019118"/>
    </source>
</evidence>
<evidence type="ECO:0000256" key="4">
    <source>
        <dbReference type="ARBA" id="ARBA00022982"/>
    </source>
</evidence>
<dbReference type="AlphaFoldDB" id="N6STT7"/>
<dbReference type="PANTHER" id="PTHR45694">
    <property type="entry name" value="GLUTAREDOXIN 2"/>
    <property type="match status" value="1"/>
</dbReference>
<organism evidence="12">
    <name type="scientific">Dendroctonus ponderosae</name>
    <name type="common">Mountain pine beetle</name>
    <dbReference type="NCBI Taxonomy" id="77166"/>
    <lineage>
        <taxon>Eukaryota</taxon>
        <taxon>Metazoa</taxon>
        <taxon>Ecdysozoa</taxon>
        <taxon>Arthropoda</taxon>
        <taxon>Hexapoda</taxon>
        <taxon>Insecta</taxon>
        <taxon>Pterygota</taxon>
        <taxon>Neoptera</taxon>
        <taxon>Endopterygota</taxon>
        <taxon>Coleoptera</taxon>
        <taxon>Polyphaga</taxon>
        <taxon>Cucujiformia</taxon>
        <taxon>Curculionidae</taxon>
        <taxon>Scolytinae</taxon>
        <taxon>Dendroctonus</taxon>
    </lineage>
</organism>
<evidence type="ECO:0000313" key="14">
    <source>
        <dbReference type="EnsemblMetazoa" id="XP_019770503.1"/>
    </source>
</evidence>
<dbReference type="InterPro" id="IPR036249">
    <property type="entry name" value="Thioredoxin-like_sf"/>
</dbReference>
<dbReference type="GO" id="GO:0015038">
    <property type="term" value="F:glutathione disulfide oxidoreductase activity"/>
    <property type="evidence" value="ECO:0007669"/>
    <property type="project" value="TreeGrafter"/>
</dbReference>
<comment type="function">
    <text evidence="1">Has a glutathione-disulfide oxidoreductase activity in the presence of NADPH and glutathione reductase. Reduces low molecular weight disulfides and proteins.</text>
</comment>
<comment type="similarity">
    <text evidence="2">Belongs to the glutaredoxin family.</text>
</comment>
<dbReference type="OrthoDB" id="418495at2759"/>
<dbReference type="GO" id="GO:0034599">
    <property type="term" value="P:cellular response to oxidative stress"/>
    <property type="evidence" value="ECO:0007669"/>
    <property type="project" value="TreeGrafter"/>
</dbReference>
<dbReference type="Gene3D" id="3.40.30.10">
    <property type="entry name" value="Glutaredoxin"/>
    <property type="match status" value="1"/>
</dbReference>
<evidence type="ECO:0000256" key="7">
    <source>
        <dbReference type="ARBA" id="ARBA00023284"/>
    </source>
</evidence>
<keyword evidence="15" id="KW-1185">Reference proteome</keyword>
<evidence type="ECO:0000256" key="6">
    <source>
        <dbReference type="ARBA" id="ARBA00023206"/>
    </source>
</evidence>
<evidence type="ECO:0000313" key="13">
    <source>
        <dbReference type="EMBL" id="ERL84649.1"/>
    </source>
</evidence>
<evidence type="ECO:0000256" key="5">
    <source>
        <dbReference type="ARBA" id="ARBA00023157"/>
    </source>
</evidence>
<dbReference type="InterPro" id="IPR011767">
    <property type="entry name" value="GLR_AS"/>
</dbReference>
<evidence type="ECO:0000256" key="3">
    <source>
        <dbReference type="ARBA" id="ARBA00022448"/>
    </source>
</evidence>
<evidence type="ECO:0000259" key="11">
    <source>
        <dbReference type="Pfam" id="PF00462"/>
    </source>
</evidence>
<proteinExistence type="inferred from homology"/>
<dbReference type="InterPro" id="IPR011899">
    <property type="entry name" value="Glutaredoxin_euk/vir"/>
</dbReference>
<dbReference type="FunFam" id="3.40.30.10:FF:000026">
    <property type="entry name" value="Glutaredoxin 2"/>
    <property type="match status" value="1"/>
</dbReference>
<reference evidence="14" key="2">
    <citation type="submission" date="2024-08" db="UniProtKB">
        <authorList>
            <consortium name="EnsemblMetazoa"/>
        </authorList>
    </citation>
    <scope>IDENTIFICATION</scope>
</reference>
<protein>
    <recommendedName>
        <fullName evidence="10">Glutaredoxin-2, mitochondrial</fullName>
    </recommendedName>
</protein>
<keyword evidence="6" id="KW-0318">Glutathionylation</keyword>
<keyword evidence="3" id="KW-0813">Transport</keyword>
<keyword evidence="7" id="KW-0676">Redox-active center</keyword>
<dbReference type="GO" id="GO:0005737">
    <property type="term" value="C:cytoplasm"/>
    <property type="evidence" value="ECO:0007669"/>
    <property type="project" value="TreeGrafter"/>
</dbReference>
<dbReference type="EMBL" id="KB631611">
    <property type="protein sequence ID" value="ERL84649.1"/>
    <property type="molecule type" value="Genomic_DNA"/>
</dbReference>
<dbReference type="NCBIfam" id="TIGR02180">
    <property type="entry name" value="GRX_euk"/>
    <property type="match status" value="1"/>
</dbReference>
<gene>
    <name evidence="14" type="primary">109544637</name>
    <name evidence="13" type="ORF">D910_02077</name>
    <name evidence="12" type="ORF">YQE_12013</name>
</gene>
<dbReference type="CDD" id="cd03419">
    <property type="entry name" value="GRX_GRXh_1_2_like"/>
    <property type="match status" value="1"/>
</dbReference>